<accession>A0A842HHR4</accession>
<evidence type="ECO:0000313" key="3">
    <source>
        <dbReference type="Proteomes" id="UP000546464"/>
    </source>
</evidence>
<feature type="region of interest" description="Disordered" evidence="1">
    <location>
        <begin position="44"/>
        <end position="63"/>
    </location>
</feature>
<evidence type="ECO:0000313" key="2">
    <source>
        <dbReference type="EMBL" id="MBC2595538.1"/>
    </source>
</evidence>
<keyword evidence="3" id="KW-1185">Reference proteome</keyword>
<dbReference type="Proteomes" id="UP000546464">
    <property type="component" value="Unassembled WGS sequence"/>
</dbReference>
<dbReference type="EMBL" id="JACHVB010000043">
    <property type="protein sequence ID" value="MBC2595538.1"/>
    <property type="molecule type" value="Genomic_DNA"/>
</dbReference>
<name>A0A842HHR4_9BACT</name>
<dbReference type="AlphaFoldDB" id="A0A842HHR4"/>
<organism evidence="2 3">
    <name type="scientific">Ruficoccus amylovorans</name>
    <dbReference type="NCBI Taxonomy" id="1804625"/>
    <lineage>
        <taxon>Bacteria</taxon>
        <taxon>Pseudomonadati</taxon>
        <taxon>Verrucomicrobiota</taxon>
        <taxon>Opitutia</taxon>
        <taxon>Puniceicoccales</taxon>
        <taxon>Cerasicoccaceae</taxon>
        <taxon>Ruficoccus</taxon>
    </lineage>
</organism>
<protein>
    <submittedName>
        <fullName evidence="2">Uncharacterized protein</fullName>
    </submittedName>
</protein>
<gene>
    <name evidence="2" type="ORF">H5P28_14825</name>
</gene>
<feature type="compositionally biased region" description="Basic and acidic residues" evidence="1">
    <location>
        <begin position="46"/>
        <end position="57"/>
    </location>
</feature>
<comment type="caution">
    <text evidence="2">The sequence shown here is derived from an EMBL/GenBank/DDBJ whole genome shotgun (WGS) entry which is preliminary data.</text>
</comment>
<sequence>MIRATPRRKPDLSMLNNVSCETRTAIPPRSAEPESVGGKGLLAEAARSRNSREENLFRRLFRR</sequence>
<proteinExistence type="predicted"/>
<reference evidence="2 3" key="1">
    <citation type="submission" date="2020-07" db="EMBL/GenBank/DDBJ databases">
        <authorList>
            <person name="Feng X."/>
        </authorList>
    </citation>
    <scope>NUCLEOTIDE SEQUENCE [LARGE SCALE GENOMIC DNA]</scope>
    <source>
        <strain evidence="2 3">JCM31066</strain>
    </source>
</reference>
<dbReference type="RefSeq" id="WP_185676489.1">
    <property type="nucleotide sequence ID" value="NZ_JACHVB010000043.1"/>
</dbReference>
<evidence type="ECO:0000256" key="1">
    <source>
        <dbReference type="SAM" id="MobiDB-lite"/>
    </source>
</evidence>